<dbReference type="Gene3D" id="3.30.70.660">
    <property type="entry name" value="Pseudouridine synthase I, catalytic domain, C-terminal subdomain"/>
    <property type="match status" value="1"/>
</dbReference>
<dbReference type="PANTHER" id="PTHR11142:SF0">
    <property type="entry name" value="TRNA PSEUDOURIDINE SYNTHASE-LIKE 1"/>
    <property type="match status" value="1"/>
</dbReference>
<feature type="compositionally biased region" description="Polar residues" evidence="2">
    <location>
        <begin position="26"/>
        <end position="43"/>
    </location>
</feature>
<feature type="compositionally biased region" description="Acidic residues" evidence="2">
    <location>
        <begin position="235"/>
        <end position="246"/>
    </location>
</feature>
<evidence type="ECO:0000313" key="3">
    <source>
        <dbReference type="EMBL" id="KAL3823042.1"/>
    </source>
</evidence>
<organism evidence="3 4">
    <name type="scientific">Cyclostephanos tholiformis</name>
    <dbReference type="NCBI Taxonomy" id="382380"/>
    <lineage>
        <taxon>Eukaryota</taxon>
        <taxon>Sar</taxon>
        <taxon>Stramenopiles</taxon>
        <taxon>Ochrophyta</taxon>
        <taxon>Bacillariophyta</taxon>
        <taxon>Coscinodiscophyceae</taxon>
        <taxon>Thalassiosirophycidae</taxon>
        <taxon>Stephanodiscales</taxon>
        <taxon>Stephanodiscaceae</taxon>
        <taxon>Cyclostephanos</taxon>
    </lineage>
</organism>
<feature type="compositionally biased region" description="Acidic residues" evidence="2">
    <location>
        <begin position="80"/>
        <end position="98"/>
    </location>
</feature>
<proteinExistence type="predicted"/>
<dbReference type="Proteomes" id="UP001530377">
    <property type="component" value="Unassembled WGS sequence"/>
</dbReference>
<protein>
    <recommendedName>
        <fullName evidence="5">tRNA pseudouridine synthase</fullName>
    </recommendedName>
</protein>
<dbReference type="PANTHER" id="PTHR11142">
    <property type="entry name" value="PSEUDOURIDYLATE SYNTHASE"/>
    <property type="match status" value="1"/>
</dbReference>
<feature type="compositionally biased region" description="Basic and acidic residues" evidence="2">
    <location>
        <begin position="534"/>
        <end position="544"/>
    </location>
</feature>
<name>A0ABD3SFF0_9STRA</name>
<evidence type="ECO:0000256" key="1">
    <source>
        <dbReference type="ARBA" id="ARBA00023235"/>
    </source>
</evidence>
<dbReference type="Gene3D" id="3.30.70.580">
    <property type="entry name" value="Pseudouridine synthase I, catalytic domain, N-terminal subdomain"/>
    <property type="match status" value="1"/>
</dbReference>
<accession>A0ABD3SFF0</accession>
<dbReference type="InterPro" id="IPR020103">
    <property type="entry name" value="PsdUridine_synth_cat_dom_sf"/>
</dbReference>
<feature type="region of interest" description="Disordered" evidence="2">
    <location>
        <begin position="22"/>
        <end position="104"/>
    </location>
</feature>
<dbReference type="InterPro" id="IPR001406">
    <property type="entry name" value="PsdUridine_synth_TruA"/>
</dbReference>
<gene>
    <name evidence="3" type="ORF">ACHAXA_005230</name>
</gene>
<dbReference type="AlphaFoldDB" id="A0ABD3SFF0"/>
<feature type="region of interest" description="Disordered" evidence="2">
    <location>
        <begin position="195"/>
        <end position="250"/>
    </location>
</feature>
<dbReference type="SUPFAM" id="SSF55120">
    <property type="entry name" value="Pseudouridine synthase"/>
    <property type="match status" value="2"/>
</dbReference>
<keyword evidence="1" id="KW-0413">Isomerase</keyword>
<keyword evidence="4" id="KW-1185">Reference proteome</keyword>
<sequence>MAAAVVLRPPWYPTPGAATYLRQPTHWATNRPTDPIVSSSSSFDMPHQREGNADRSSRCRIACASPLPPPTSFALPSSSGDDDYDDDDDAGADPNPDDDTARRRVARRRRWQRYAIKFAFDGTTYRGYQSQPHRDTVQDQIEKRLLGILRREAKIMGWGRTDRGVHAYGAVACLDLCGEEVITLASRIAAAAGKWGNGNEMKGQEEEGEEEEEKGGGGGGGDYDGMTTGRRTAVDDDVNDDDDDDDARSTREKNIVVASATAIDAAARFLHSALREFACDAGVGDDVGISRYGSIVVRSVVPVPSDFDARYSSRWKRYVYYVRSCYYRRPIHATTAISGVDGGGGAGVGCGGRGAGGGIANVDLPFAWSRHSWRVNRYLDRDIMIEAASMIGDTEHNFEWLCVLQRGEVRDTRRRVRLSVEKVTTTTTTTTGGDENDEEPYFLRRNDGRARRMGYDGPTMDVYKIVCTCDFFLYKMMRRIVGALVAVGGGDASLEMLRLCLDEYDDYYHRRCGHDDKDYVRSMNDGTSAAASAKTKEGKGKENKPVVPPKLLHTAPAMGLCLEHIEYDIPI</sequence>
<dbReference type="GO" id="GO:0016853">
    <property type="term" value="F:isomerase activity"/>
    <property type="evidence" value="ECO:0007669"/>
    <property type="project" value="UniProtKB-KW"/>
</dbReference>
<comment type="caution">
    <text evidence="3">The sequence shown here is derived from an EMBL/GenBank/DDBJ whole genome shotgun (WGS) entry which is preliminary data.</text>
</comment>
<dbReference type="EMBL" id="JALLPB020000048">
    <property type="protein sequence ID" value="KAL3823042.1"/>
    <property type="molecule type" value="Genomic_DNA"/>
</dbReference>
<dbReference type="InterPro" id="IPR020094">
    <property type="entry name" value="TruA/RsuA/RluB/E/F_N"/>
</dbReference>
<reference evidence="3 4" key="1">
    <citation type="submission" date="2024-10" db="EMBL/GenBank/DDBJ databases">
        <title>Updated reference genomes for cyclostephanoid diatoms.</title>
        <authorList>
            <person name="Roberts W.R."/>
            <person name="Alverson A.J."/>
        </authorList>
    </citation>
    <scope>NUCLEOTIDE SEQUENCE [LARGE SCALE GENOMIC DNA]</scope>
    <source>
        <strain evidence="3 4">AJA228-03</strain>
    </source>
</reference>
<evidence type="ECO:0000313" key="4">
    <source>
        <dbReference type="Proteomes" id="UP001530377"/>
    </source>
</evidence>
<evidence type="ECO:0000256" key="2">
    <source>
        <dbReference type="SAM" id="MobiDB-lite"/>
    </source>
</evidence>
<feature type="compositionally biased region" description="Basic and acidic residues" evidence="2">
    <location>
        <begin position="46"/>
        <end position="57"/>
    </location>
</feature>
<feature type="region of interest" description="Disordered" evidence="2">
    <location>
        <begin position="526"/>
        <end position="547"/>
    </location>
</feature>
<evidence type="ECO:0008006" key="5">
    <source>
        <dbReference type="Google" id="ProtNLM"/>
    </source>
</evidence>
<dbReference type="InterPro" id="IPR020095">
    <property type="entry name" value="PsdUridine_synth_TruA_C"/>
</dbReference>